<proteinExistence type="predicted"/>
<dbReference type="PANTHER" id="PTHR46428:SF1">
    <property type="entry name" value="KELCH DOMAIN-CONTAINING PROTEIN 10"/>
    <property type="match status" value="1"/>
</dbReference>
<accession>A0A0R3RFD9</accession>
<dbReference type="GO" id="GO:0032874">
    <property type="term" value="P:positive regulation of stress-activated MAPK cascade"/>
    <property type="evidence" value="ECO:0007669"/>
    <property type="project" value="TreeGrafter"/>
</dbReference>
<dbReference type="InterPro" id="IPR052125">
    <property type="entry name" value="KLHDC10"/>
</dbReference>
<dbReference type="Proteomes" id="UP000050640">
    <property type="component" value="Unplaced"/>
</dbReference>
<dbReference type="Pfam" id="PF24681">
    <property type="entry name" value="Kelch_KLHDC2_KLHL20_DRC7"/>
    <property type="match status" value="2"/>
</dbReference>
<evidence type="ECO:0000313" key="3">
    <source>
        <dbReference type="Proteomes" id="UP000050640"/>
    </source>
</evidence>
<sequence length="406" mass="46948">MVGSQNSTHTSARFEVVEHQFNRRWRDDDVLTERSGMRMACDRNYVYVIGGFSPSRESLLAEEVWRFNVLTDTWELMSIPEKDFPKELASFASCFFGEPILSEFYMFGGTAVPFGTRASNSVNVLKRLKDETFVWKQLKTIGDVPVKQYGSCLVHNNGKFYVFGGTTGWEYNLEVRSLEPEFSGKKDYVGRREPIRWRWTLLHDGSGINGRYRHEAIVVNDEIVLIGGGTPEWTSPLIELLVFNTSRKKFRTQKTLPDINNGYPVGRLYYGCVKFGDYAYILGGCTEKSAIHHLIDRIVLRPKLLEDCWQLDLKEWRWKLLPGHLNQQLCFHAATVTPEGCIYIFGGTTDEKFERRTDQLQRCWIRPPTLFYIAARAVVNAYPHLSERFHDIALTNIFDYLPSLFD</sequence>
<dbReference type="SUPFAM" id="SSF117281">
    <property type="entry name" value="Kelch motif"/>
    <property type="match status" value="1"/>
</dbReference>
<evidence type="ECO:0000256" key="1">
    <source>
        <dbReference type="ARBA" id="ARBA00022441"/>
    </source>
</evidence>
<dbReference type="WBParaSite" id="EEL_0000007001-mRNA-1">
    <property type="protein sequence ID" value="EEL_0000007001-mRNA-1"/>
    <property type="gene ID" value="EEL_0000007001"/>
</dbReference>
<dbReference type="AlphaFoldDB" id="A0A0R3RFD9"/>
<keyword evidence="3" id="KW-1185">Reference proteome</keyword>
<protein>
    <submittedName>
        <fullName evidence="4">Kelch domain-containing protein 10</fullName>
    </submittedName>
</protein>
<keyword evidence="1" id="KW-0880">Kelch repeat</keyword>
<evidence type="ECO:0000256" key="2">
    <source>
        <dbReference type="ARBA" id="ARBA00022737"/>
    </source>
</evidence>
<dbReference type="STRING" id="1147741.A0A0R3RFD9"/>
<organism evidence="3 4">
    <name type="scientific">Elaeophora elaphi</name>
    <dbReference type="NCBI Taxonomy" id="1147741"/>
    <lineage>
        <taxon>Eukaryota</taxon>
        <taxon>Metazoa</taxon>
        <taxon>Ecdysozoa</taxon>
        <taxon>Nematoda</taxon>
        <taxon>Chromadorea</taxon>
        <taxon>Rhabditida</taxon>
        <taxon>Spirurina</taxon>
        <taxon>Spiruromorpha</taxon>
        <taxon>Filarioidea</taxon>
        <taxon>Onchocercidae</taxon>
        <taxon>Elaeophora</taxon>
    </lineage>
</organism>
<dbReference type="Gene3D" id="2.120.10.80">
    <property type="entry name" value="Kelch-type beta propeller"/>
    <property type="match status" value="2"/>
</dbReference>
<name>A0A0R3RFD9_9BILA</name>
<dbReference type="InterPro" id="IPR015915">
    <property type="entry name" value="Kelch-typ_b-propeller"/>
</dbReference>
<evidence type="ECO:0000313" key="4">
    <source>
        <dbReference type="WBParaSite" id="EEL_0000007001-mRNA-1"/>
    </source>
</evidence>
<keyword evidence="2" id="KW-0677">Repeat</keyword>
<dbReference type="PANTHER" id="PTHR46428">
    <property type="entry name" value="KELCH DOMAIN-CONTAINING PROTEIN 10"/>
    <property type="match status" value="1"/>
</dbReference>
<reference evidence="4" key="1">
    <citation type="submission" date="2017-02" db="UniProtKB">
        <authorList>
            <consortium name="WormBaseParasite"/>
        </authorList>
    </citation>
    <scope>IDENTIFICATION</scope>
</reference>